<gene>
    <name evidence="2" type="ORF">UJA718_LOCUS47917</name>
    <name evidence="3" type="ORF">UJA718_LOCUS48724</name>
</gene>
<evidence type="ECO:0000313" key="4">
    <source>
        <dbReference type="Proteomes" id="UP000663873"/>
    </source>
</evidence>
<dbReference type="PROSITE" id="PS50030">
    <property type="entry name" value="UBA"/>
    <property type="match status" value="1"/>
</dbReference>
<dbReference type="SUPFAM" id="SSF46934">
    <property type="entry name" value="UBA-like"/>
    <property type="match status" value="1"/>
</dbReference>
<accession>A0A821XYJ9</accession>
<feature type="non-terminal residue" evidence="2">
    <location>
        <position position="48"/>
    </location>
</feature>
<keyword evidence="4" id="KW-1185">Reference proteome</keyword>
<dbReference type="Gene3D" id="1.10.8.10">
    <property type="entry name" value="DNA helicase RuvA subunit, C-terminal domain"/>
    <property type="match status" value="1"/>
</dbReference>
<protein>
    <recommendedName>
        <fullName evidence="1">UBA domain-containing protein</fullName>
    </recommendedName>
</protein>
<dbReference type="Proteomes" id="UP000663873">
    <property type="component" value="Unassembled WGS sequence"/>
</dbReference>
<organism evidence="2 4">
    <name type="scientific">Rotaria socialis</name>
    <dbReference type="NCBI Taxonomy" id="392032"/>
    <lineage>
        <taxon>Eukaryota</taxon>
        <taxon>Metazoa</taxon>
        <taxon>Spiralia</taxon>
        <taxon>Gnathifera</taxon>
        <taxon>Rotifera</taxon>
        <taxon>Eurotatoria</taxon>
        <taxon>Bdelloidea</taxon>
        <taxon>Philodinida</taxon>
        <taxon>Philodinidae</taxon>
        <taxon>Rotaria</taxon>
    </lineage>
</organism>
<comment type="caution">
    <text evidence="2">The sequence shown here is derived from an EMBL/GenBank/DDBJ whole genome shotgun (WGS) entry which is preliminary data.</text>
</comment>
<sequence length="48" mass="5379">MGYLRRACAEALKQSNNRLEQASEMLLTNIDTLITAGRLSRHDDDDDG</sequence>
<feature type="domain" description="UBA" evidence="1">
    <location>
        <begin position="1"/>
        <end position="29"/>
    </location>
</feature>
<dbReference type="AlphaFoldDB" id="A0A821XYJ9"/>
<proteinExistence type="predicted"/>
<dbReference type="EMBL" id="CAJOBP010098847">
    <property type="protein sequence ID" value="CAF4970261.1"/>
    <property type="molecule type" value="Genomic_DNA"/>
</dbReference>
<evidence type="ECO:0000313" key="3">
    <source>
        <dbReference type="EMBL" id="CAF4970261.1"/>
    </source>
</evidence>
<dbReference type="InterPro" id="IPR015940">
    <property type="entry name" value="UBA"/>
</dbReference>
<evidence type="ECO:0000313" key="2">
    <source>
        <dbReference type="EMBL" id="CAF4954494.1"/>
    </source>
</evidence>
<dbReference type="Pfam" id="PF00627">
    <property type="entry name" value="UBA"/>
    <property type="match status" value="1"/>
</dbReference>
<reference evidence="2" key="1">
    <citation type="submission" date="2021-02" db="EMBL/GenBank/DDBJ databases">
        <authorList>
            <person name="Nowell W R."/>
        </authorList>
    </citation>
    <scope>NUCLEOTIDE SEQUENCE</scope>
</reference>
<name>A0A821XYJ9_9BILA</name>
<evidence type="ECO:0000259" key="1">
    <source>
        <dbReference type="PROSITE" id="PS50030"/>
    </source>
</evidence>
<dbReference type="EMBL" id="CAJOBP010093318">
    <property type="protein sequence ID" value="CAF4954494.1"/>
    <property type="molecule type" value="Genomic_DNA"/>
</dbReference>
<dbReference type="InterPro" id="IPR009060">
    <property type="entry name" value="UBA-like_sf"/>
</dbReference>